<accession>A0AAV8X6K4</accession>
<proteinExistence type="predicted"/>
<keyword evidence="1" id="KW-0472">Membrane</keyword>
<feature type="transmembrane region" description="Helical" evidence="1">
    <location>
        <begin position="184"/>
        <end position="212"/>
    </location>
</feature>
<protein>
    <submittedName>
        <fullName evidence="2">Uncharacterized protein</fullName>
    </submittedName>
</protein>
<comment type="caution">
    <text evidence="2">The sequence shown here is derived from an EMBL/GenBank/DDBJ whole genome shotgun (WGS) entry which is preliminary data.</text>
</comment>
<sequence length="392" mass="43537">MEKLAKGCDDFWLGVEGTRKWIGVGQCLVFSVGVTCSLSQAGTSIRCPIYYTVLTKSSSYLTILKTWSLKAINLKTFSLYNGPSHCTVRNCSCPMCMLDVGFQAPDGMSCVLQDFEIAGSRTGALSAECAGGCECDSPLGTVNSWDSHSHYRRRAASPDLSLYSGVIVYCDHTHLKTPTGFFRLLLLITTIACLACLCTSGTVKVGLFMLPLVGRLRLMMFVTLLSIFVTCLLLFLDISHVIFLFPFNWGKVNAYFYVSLSVLFLIASSLIFHMIFLSEAFSWVPKWTHHQLLVTGCLGYVCCLESAIISLIQKCRIGYYEPVDEDLSFHLQERQMSPTGSPQHKVNQTTHNYKPIVNYPPVVASTSRQEPVNYLDDVQPCSSKSSDPYRLA</sequence>
<feature type="transmembrane region" description="Helical" evidence="1">
    <location>
        <begin position="218"/>
        <end position="247"/>
    </location>
</feature>
<keyword evidence="1" id="KW-1133">Transmembrane helix</keyword>
<evidence type="ECO:0000256" key="1">
    <source>
        <dbReference type="SAM" id="Phobius"/>
    </source>
</evidence>
<name>A0AAV8X6K4_9CUCU</name>
<evidence type="ECO:0000313" key="3">
    <source>
        <dbReference type="Proteomes" id="UP001162156"/>
    </source>
</evidence>
<feature type="transmembrane region" description="Helical" evidence="1">
    <location>
        <begin position="289"/>
        <end position="312"/>
    </location>
</feature>
<organism evidence="2 3">
    <name type="scientific">Rhamnusium bicolor</name>
    <dbReference type="NCBI Taxonomy" id="1586634"/>
    <lineage>
        <taxon>Eukaryota</taxon>
        <taxon>Metazoa</taxon>
        <taxon>Ecdysozoa</taxon>
        <taxon>Arthropoda</taxon>
        <taxon>Hexapoda</taxon>
        <taxon>Insecta</taxon>
        <taxon>Pterygota</taxon>
        <taxon>Neoptera</taxon>
        <taxon>Endopterygota</taxon>
        <taxon>Coleoptera</taxon>
        <taxon>Polyphaga</taxon>
        <taxon>Cucujiformia</taxon>
        <taxon>Chrysomeloidea</taxon>
        <taxon>Cerambycidae</taxon>
        <taxon>Lepturinae</taxon>
        <taxon>Rhagiini</taxon>
        <taxon>Rhamnusium</taxon>
    </lineage>
</organism>
<keyword evidence="3" id="KW-1185">Reference proteome</keyword>
<reference evidence="2" key="1">
    <citation type="journal article" date="2023" name="Insect Mol. Biol.">
        <title>Genome sequencing provides insights into the evolution of gene families encoding plant cell wall-degrading enzymes in longhorned beetles.</title>
        <authorList>
            <person name="Shin N.R."/>
            <person name="Okamura Y."/>
            <person name="Kirsch R."/>
            <person name="Pauchet Y."/>
        </authorList>
    </citation>
    <scope>NUCLEOTIDE SEQUENCE</scope>
    <source>
        <strain evidence="2">RBIC_L_NR</strain>
    </source>
</reference>
<dbReference type="Proteomes" id="UP001162156">
    <property type="component" value="Unassembled WGS sequence"/>
</dbReference>
<dbReference type="AlphaFoldDB" id="A0AAV8X6K4"/>
<gene>
    <name evidence="2" type="ORF">NQ314_013553</name>
</gene>
<dbReference type="EMBL" id="JANEYF010003764">
    <property type="protein sequence ID" value="KAJ8934143.1"/>
    <property type="molecule type" value="Genomic_DNA"/>
</dbReference>
<keyword evidence="1" id="KW-0812">Transmembrane</keyword>
<evidence type="ECO:0000313" key="2">
    <source>
        <dbReference type="EMBL" id="KAJ8934143.1"/>
    </source>
</evidence>
<feature type="transmembrane region" description="Helical" evidence="1">
    <location>
        <begin position="254"/>
        <end position="277"/>
    </location>
</feature>